<proteinExistence type="predicted"/>
<keyword evidence="1" id="KW-1185">Reference proteome</keyword>
<gene>
    <name evidence="2" type="primary">Wfdc10b</name>
</gene>
<evidence type="ECO:0000313" key="1">
    <source>
        <dbReference type="Proteomes" id="UP001732720"/>
    </source>
</evidence>
<accession>A0AC58MGK0</accession>
<evidence type="ECO:0000313" key="2">
    <source>
        <dbReference type="RefSeq" id="XP_073928519.1"/>
    </source>
</evidence>
<name>A0AC58MGK0_CASCN</name>
<reference evidence="2" key="1">
    <citation type="submission" date="2025-08" db="UniProtKB">
        <authorList>
            <consortium name="RefSeq"/>
        </authorList>
    </citation>
    <scope>IDENTIFICATION</scope>
</reference>
<dbReference type="Proteomes" id="UP001732720">
    <property type="component" value="Chromosome 5"/>
</dbReference>
<organism evidence="1 2">
    <name type="scientific">Castor canadensis</name>
    <name type="common">American beaver</name>
    <dbReference type="NCBI Taxonomy" id="51338"/>
    <lineage>
        <taxon>Eukaryota</taxon>
        <taxon>Metazoa</taxon>
        <taxon>Chordata</taxon>
        <taxon>Craniata</taxon>
        <taxon>Vertebrata</taxon>
        <taxon>Euteleostomi</taxon>
        <taxon>Mammalia</taxon>
        <taxon>Eutheria</taxon>
        <taxon>Euarchontoglires</taxon>
        <taxon>Glires</taxon>
        <taxon>Rodentia</taxon>
        <taxon>Castorimorpha</taxon>
        <taxon>Castoridae</taxon>
        <taxon>Castor</taxon>
    </lineage>
</organism>
<protein>
    <submittedName>
        <fullName evidence="2">Protein WFDC10B</fullName>
    </submittedName>
</protein>
<sequence>MALVRVRPPHAVLLTLFLCVLLLLQSQGGHREWKRIKGKQTCGKQPSIELCSHHCSYFQKCEANHICCSTFCGNVCMNLQ</sequence>
<dbReference type="RefSeq" id="XP_073928519.1">
    <property type="nucleotide sequence ID" value="XM_074072418.1"/>
</dbReference>